<keyword evidence="3" id="KW-1185">Reference proteome</keyword>
<accession>A0A401PLN8</accession>
<sequence>MFALLKTFSGHIQTSEPNASSKGGTLDLLTIDTTALDMASTALPILGNVFSTEPEDESSGLTIWEEKEEQPAVLLDPSSTTANTDVISGESAKGKMINYNRIPAKPISSSEWWRHNWTQEMMKEWVELADDQGFSGNGLTEIETRNSFLLQQSGMLPSPSNQNEVEEEEVDIFEDQIYLPAGSVGQFYNKALTVPHETSVSNNGKSASVQLHEEPQNSGEGIQGNFSTEGSAFPPLSFH</sequence>
<dbReference type="EMBL" id="BFAA01000830">
    <property type="protein sequence ID" value="GCB74040.1"/>
    <property type="molecule type" value="Genomic_DNA"/>
</dbReference>
<proteinExistence type="predicted"/>
<feature type="compositionally biased region" description="Polar residues" evidence="1">
    <location>
        <begin position="216"/>
        <end position="230"/>
    </location>
</feature>
<comment type="caution">
    <text evidence="2">The sequence shown here is derived from an EMBL/GenBank/DDBJ whole genome shotgun (WGS) entry which is preliminary data.</text>
</comment>
<evidence type="ECO:0000256" key="1">
    <source>
        <dbReference type="SAM" id="MobiDB-lite"/>
    </source>
</evidence>
<protein>
    <submittedName>
        <fullName evidence="2">Uncharacterized protein</fullName>
    </submittedName>
</protein>
<name>A0A401PLN8_SCYTO</name>
<feature type="compositionally biased region" description="Polar residues" evidence="1">
    <location>
        <begin position="197"/>
        <end position="209"/>
    </location>
</feature>
<dbReference type="Proteomes" id="UP000288216">
    <property type="component" value="Unassembled WGS sequence"/>
</dbReference>
<evidence type="ECO:0000313" key="3">
    <source>
        <dbReference type="Proteomes" id="UP000288216"/>
    </source>
</evidence>
<reference evidence="2 3" key="1">
    <citation type="journal article" date="2018" name="Nat. Ecol. Evol.">
        <title>Shark genomes provide insights into elasmobranch evolution and the origin of vertebrates.</title>
        <authorList>
            <person name="Hara Y"/>
            <person name="Yamaguchi K"/>
            <person name="Onimaru K"/>
            <person name="Kadota M"/>
            <person name="Koyanagi M"/>
            <person name="Keeley SD"/>
            <person name="Tatsumi K"/>
            <person name="Tanaka K"/>
            <person name="Motone F"/>
            <person name="Kageyama Y"/>
            <person name="Nozu R"/>
            <person name="Adachi N"/>
            <person name="Nishimura O"/>
            <person name="Nakagawa R"/>
            <person name="Tanegashima C"/>
            <person name="Kiyatake I"/>
            <person name="Matsumoto R"/>
            <person name="Murakumo K"/>
            <person name="Nishida K"/>
            <person name="Terakita A"/>
            <person name="Kuratani S"/>
            <person name="Sato K"/>
            <person name="Hyodo S Kuraku.S."/>
        </authorList>
    </citation>
    <scope>NUCLEOTIDE SEQUENCE [LARGE SCALE GENOMIC DNA]</scope>
</reference>
<evidence type="ECO:0000313" key="2">
    <source>
        <dbReference type="EMBL" id="GCB74040.1"/>
    </source>
</evidence>
<dbReference type="AlphaFoldDB" id="A0A401PLN8"/>
<feature type="region of interest" description="Disordered" evidence="1">
    <location>
        <begin position="197"/>
        <end position="239"/>
    </location>
</feature>
<organism evidence="2 3">
    <name type="scientific">Scyliorhinus torazame</name>
    <name type="common">Cloudy catshark</name>
    <name type="synonym">Catulus torazame</name>
    <dbReference type="NCBI Taxonomy" id="75743"/>
    <lineage>
        <taxon>Eukaryota</taxon>
        <taxon>Metazoa</taxon>
        <taxon>Chordata</taxon>
        <taxon>Craniata</taxon>
        <taxon>Vertebrata</taxon>
        <taxon>Chondrichthyes</taxon>
        <taxon>Elasmobranchii</taxon>
        <taxon>Galeomorphii</taxon>
        <taxon>Galeoidea</taxon>
        <taxon>Carcharhiniformes</taxon>
        <taxon>Scyliorhinidae</taxon>
        <taxon>Scyliorhinus</taxon>
    </lineage>
</organism>
<dbReference type="STRING" id="75743.A0A401PLN8"/>
<dbReference type="OrthoDB" id="96314at2759"/>
<gene>
    <name evidence="2" type="ORF">scyTo_0003124</name>
</gene>